<gene>
    <name evidence="1" type="ORF">I9W95_12190</name>
</gene>
<reference evidence="1 2" key="1">
    <citation type="submission" date="2020-12" db="EMBL/GenBank/DDBJ databases">
        <title>Novel Thalassolituus-related marine hydrocarbonoclastic bacteria mediated algae-derived hydrocarbons mineralization in twilight zone of the northern South China Sea.</title>
        <authorList>
            <person name="Dong C."/>
        </authorList>
    </citation>
    <scope>NUCLEOTIDE SEQUENCE [LARGE SCALE GENOMIC DNA]</scope>
    <source>
        <strain evidence="1 2">IMCC1826</strain>
    </source>
</reference>
<dbReference type="EMBL" id="JAEDAH010000070">
    <property type="protein sequence ID" value="MCA6064368.1"/>
    <property type="molecule type" value="Genomic_DNA"/>
</dbReference>
<evidence type="ECO:0000313" key="1">
    <source>
        <dbReference type="EMBL" id="MCA6064368.1"/>
    </source>
</evidence>
<name>A0ABS7ZT03_9GAMM</name>
<accession>A0ABS7ZT03</accession>
<sequence>MAKMTFRFTTEVEVELRGNSYEEIYMMLKDMMHGDRPISAQSNVRIFPPEESGMFFSMEGERELHEIPAFKGDFRRDILEH</sequence>
<organism evidence="1 2">
    <name type="scientific">Thalassolituus marinus</name>
    <dbReference type="NCBI Taxonomy" id="671053"/>
    <lineage>
        <taxon>Bacteria</taxon>
        <taxon>Pseudomonadati</taxon>
        <taxon>Pseudomonadota</taxon>
        <taxon>Gammaproteobacteria</taxon>
        <taxon>Oceanospirillales</taxon>
        <taxon>Oceanospirillaceae</taxon>
        <taxon>Thalassolituus</taxon>
    </lineage>
</organism>
<protein>
    <submittedName>
        <fullName evidence="1">Uncharacterized protein</fullName>
    </submittedName>
</protein>
<dbReference type="RefSeq" id="WP_225675280.1">
    <property type="nucleotide sequence ID" value="NZ_JAEDAH010000070.1"/>
</dbReference>
<evidence type="ECO:0000313" key="2">
    <source>
        <dbReference type="Proteomes" id="UP000714380"/>
    </source>
</evidence>
<keyword evidence="2" id="KW-1185">Reference proteome</keyword>
<dbReference type="Proteomes" id="UP000714380">
    <property type="component" value="Unassembled WGS sequence"/>
</dbReference>
<comment type="caution">
    <text evidence="1">The sequence shown here is derived from an EMBL/GenBank/DDBJ whole genome shotgun (WGS) entry which is preliminary data.</text>
</comment>
<proteinExistence type="predicted"/>